<reference evidence="8" key="1">
    <citation type="submission" date="2022-11" db="EMBL/GenBank/DDBJ databases">
        <authorList>
            <person name="Petersen C."/>
        </authorList>
    </citation>
    <scope>NUCLEOTIDE SEQUENCE</scope>
    <source>
        <strain evidence="8">IBT 30761</strain>
    </source>
</reference>
<dbReference type="GO" id="GO:0045490">
    <property type="term" value="P:pectin catabolic process"/>
    <property type="evidence" value="ECO:0007669"/>
    <property type="project" value="TreeGrafter"/>
</dbReference>
<accession>A0A9W9G2Q1</accession>
<comment type="pathway">
    <text evidence="1">Glycan metabolism; pectin degradation; 2-dehydro-3-deoxy-D-gluconate from pectin: step 1/5.</text>
</comment>
<comment type="similarity">
    <text evidence="2">Belongs to the pectinesterase family.</text>
</comment>
<sequence length="392" mass="42326">MQIFSLLPLLPLLWQATAQPLKSSTRQKCQQNPTHCPAGTIIVGNSTTADFPTLQSAITSLPDDTTPQIILLLAGIYVEQVNITRAGPITLLGQTKSPHDASKNEVTLTWAAANKDSTGQSVDNVFSSVLVVAPTLDASLTGSGTTGFAVPDDTPFGNSDFRVYNVDFRNTWAEYSDGPAHALSFSRANGGFYFCGFYSYQDTVYVGKLGNAYFYKSIIAGQTDFIYGFGTAWIQSSKLQLRSCGGGITAWKGTNTTFENKYGVYIVDSTVQAANASIAADIKGACALGRPWNSQHRSIFARCYEDGSIEPSGYIDWVVSGVARYVKGTTLMAEYRISGPGFNKTGRVEGGVTALLTKSAWKGYSEPVKVFQDQEGVFGDVEWIDWEVVGGE</sequence>
<keyword evidence="9" id="KW-1185">Reference proteome</keyword>
<dbReference type="GO" id="GO:0030599">
    <property type="term" value="F:pectinesterase activity"/>
    <property type="evidence" value="ECO:0007669"/>
    <property type="project" value="UniProtKB-EC"/>
</dbReference>
<reference evidence="8" key="2">
    <citation type="journal article" date="2023" name="IMA Fungus">
        <title>Comparative genomic study of the Penicillium genus elucidates a diverse pangenome and 15 lateral gene transfer events.</title>
        <authorList>
            <person name="Petersen C."/>
            <person name="Sorensen T."/>
            <person name="Nielsen M.R."/>
            <person name="Sondergaard T.E."/>
            <person name="Sorensen J.L."/>
            <person name="Fitzpatrick D.A."/>
            <person name="Frisvad J.C."/>
            <person name="Nielsen K.L."/>
        </authorList>
    </citation>
    <scope>NUCLEOTIDE SEQUENCE</scope>
    <source>
        <strain evidence="8">IBT 30761</strain>
    </source>
</reference>
<dbReference type="Pfam" id="PF01095">
    <property type="entry name" value="Pectinesterase"/>
    <property type="match status" value="1"/>
</dbReference>
<evidence type="ECO:0000256" key="1">
    <source>
        <dbReference type="ARBA" id="ARBA00005184"/>
    </source>
</evidence>
<evidence type="ECO:0000259" key="7">
    <source>
        <dbReference type="Pfam" id="PF01095"/>
    </source>
</evidence>
<dbReference type="GeneID" id="81353012"/>
<dbReference type="Gene3D" id="2.160.20.10">
    <property type="entry name" value="Single-stranded right-handed beta-helix, Pectin lyase-like"/>
    <property type="match status" value="1"/>
</dbReference>
<protein>
    <recommendedName>
        <fullName evidence="3">pectinesterase</fullName>
        <ecNumber evidence="3">3.1.1.11</ecNumber>
    </recommendedName>
</protein>
<dbReference type="SUPFAM" id="SSF51126">
    <property type="entry name" value="Pectin lyase-like"/>
    <property type="match status" value="1"/>
</dbReference>
<dbReference type="PANTHER" id="PTHR31321">
    <property type="entry name" value="ACYL-COA THIOESTER HYDROLASE YBHC-RELATED"/>
    <property type="match status" value="1"/>
</dbReference>
<dbReference type="RefSeq" id="XP_056479074.1">
    <property type="nucleotide sequence ID" value="XM_056614033.1"/>
</dbReference>
<dbReference type="InterPro" id="IPR012334">
    <property type="entry name" value="Pectin_lyas_fold"/>
</dbReference>
<keyword evidence="4" id="KW-0378">Hydrolase</keyword>
<name>A0A9W9G2Q1_9EURO</name>
<dbReference type="InterPro" id="IPR011050">
    <property type="entry name" value="Pectin_lyase_fold/virulence"/>
</dbReference>
<evidence type="ECO:0000256" key="6">
    <source>
        <dbReference type="SAM" id="SignalP"/>
    </source>
</evidence>
<dbReference type="Proteomes" id="UP001149074">
    <property type="component" value="Unassembled WGS sequence"/>
</dbReference>
<organism evidence="8 9">
    <name type="scientific">Penicillium argentinense</name>
    <dbReference type="NCBI Taxonomy" id="1131581"/>
    <lineage>
        <taxon>Eukaryota</taxon>
        <taxon>Fungi</taxon>
        <taxon>Dikarya</taxon>
        <taxon>Ascomycota</taxon>
        <taxon>Pezizomycotina</taxon>
        <taxon>Eurotiomycetes</taxon>
        <taxon>Eurotiomycetidae</taxon>
        <taxon>Eurotiales</taxon>
        <taxon>Aspergillaceae</taxon>
        <taxon>Penicillium</taxon>
    </lineage>
</organism>
<feature type="signal peptide" evidence="6">
    <location>
        <begin position="1"/>
        <end position="18"/>
    </location>
</feature>
<proteinExistence type="inferred from homology"/>
<evidence type="ECO:0000256" key="2">
    <source>
        <dbReference type="ARBA" id="ARBA00008891"/>
    </source>
</evidence>
<evidence type="ECO:0000256" key="4">
    <source>
        <dbReference type="ARBA" id="ARBA00022801"/>
    </source>
</evidence>
<evidence type="ECO:0000313" key="8">
    <source>
        <dbReference type="EMBL" id="KAJ5111004.1"/>
    </source>
</evidence>
<dbReference type="AlphaFoldDB" id="A0A9W9G2Q1"/>
<dbReference type="PANTHER" id="PTHR31321:SF137">
    <property type="entry name" value="PECTIN METHYL ESTERASE (EUROFUNG)"/>
    <property type="match status" value="1"/>
</dbReference>
<dbReference type="GO" id="GO:0042545">
    <property type="term" value="P:cell wall modification"/>
    <property type="evidence" value="ECO:0007669"/>
    <property type="project" value="InterPro"/>
</dbReference>
<keyword evidence="6" id="KW-0732">Signal</keyword>
<evidence type="ECO:0000256" key="3">
    <source>
        <dbReference type="ARBA" id="ARBA00013229"/>
    </source>
</evidence>
<evidence type="ECO:0000256" key="5">
    <source>
        <dbReference type="ARBA" id="ARBA00023085"/>
    </source>
</evidence>
<comment type="caution">
    <text evidence="8">The sequence shown here is derived from an EMBL/GenBank/DDBJ whole genome shotgun (WGS) entry which is preliminary data.</text>
</comment>
<evidence type="ECO:0000313" key="9">
    <source>
        <dbReference type="Proteomes" id="UP001149074"/>
    </source>
</evidence>
<dbReference type="OrthoDB" id="3934656at2759"/>
<feature type="domain" description="Pectinesterase catalytic" evidence="7">
    <location>
        <begin position="160"/>
        <end position="349"/>
    </location>
</feature>
<dbReference type="FunFam" id="2.160.20.10:FF:000045">
    <property type="entry name" value="Pectin methylesterase family protein"/>
    <property type="match status" value="1"/>
</dbReference>
<dbReference type="InterPro" id="IPR000070">
    <property type="entry name" value="Pectinesterase_cat"/>
</dbReference>
<dbReference type="EC" id="3.1.1.11" evidence="3"/>
<keyword evidence="5" id="KW-0063">Aspartyl esterase</keyword>
<feature type="chain" id="PRO_5040781031" description="pectinesterase" evidence="6">
    <location>
        <begin position="19"/>
        <end position="392"/>
    </location>
</feature>
<dbReference type="EMBL" id="JAPQKI010000002">
    <property type="protein sequence ID" value="KAJ5111004.1"/>
    <property type="molecule type" value="Genomic_DNA"/>
</dbReference>
<gene>
    <name evidence="8" type="ORF">N7532_001539</name>
</gene>